<reference evidence="1 2" key="1">
    <citation type="submission" date="2019-05" db="EMBL/GenBank/DDBJ databases">
        <authorList>
            <consortium name="Pathogen Informatics"/>
        </authorList>
    </citation>
    <scope>NUCLEOTIDE SEQUENCE [LARGE SCALE GENOMIC DNA]</scope>
    <source>
        <strain evidence="1 2">NCTC13032</strain>
    </source>
</reference>
<name>A0A4U9IAJ2_9ENTR</name>
<accession>A0A4U9IAJ2</accession>
<proteinExistence type="predicted"/>
<sequence length="55" mass="6041">MVTGATRASIQGLSAQQIAHKGAEHILLMQRSVQIKKDYATLVIGQTLLLWIIKP</sequence>
<dbReference type="EMBL" id="LR590464">
    <property type="protein sequence ID" value="VTP74647.1"/>
    <property type="molecule type" value="Genomic_DNA"/>
</dbReference>
<dbReference type="AlphaFoldDB" id="A0A4U9IAJ2"/>
<gene>
    <name evidence="1" type="ORF">NCTC13032_05485</name>
</gene>
<evidence type="ECO:0000313" key="1">
    <source>
        <dbReference type="EMBL" id="VTP74647.1"/>
    </source>
</evidence>
<evidence type="ECO:0000313" key="2">
    <source>
        <dbReference type="Proteomes" id="UP000310719"/>
    </source>
</evidence>
<protein>
    <submittedName>
        <fullName evidence="1">Uncharacterized protein</fullName>
    </submittedName>
</protein>
<organism evidence="1 2">
    <name type="scientific">Leclercia adecarboxylata</name>
    <dbReference type="NCBI Taxonomy" id="83655"/>
    <lineage>
        <taxon>Bacteria</taxon>
        <taxon>Pseudomonadati</taxon>
        <taxon>Pseudomonadota</taxon>
        <taxon>Gammaproteobacteria</taxon>
        <taxon>Enterobacterales</taxon>
        <taxon>Enterobacteriaceae</taxon>
        <taxon>Leclercia</taxon>
    </lineage>
</organism>
<dbReference type="Proteomes" id="UP000310719">
    <property type="component" value="Chromosome"/>
</dbReference>